<dbReference type="RefSeq" id="XP_008462989.1">
    <property type="nucleotide sequence ID" value="XM_008464767.2"/>
</dbReference>
<sequence length="386" mass="44406">MEGNRGSLERIEVLRKITELTRSMIVELSNGSSKMIAIDRFKSYCTNSLENCCCRFNLSEGKDVLTLQRESHVRRLDVLLRVLLIIQQLLRENRHSSKRDMYYMHPSIFTDQSVVDRAINDICILLQCSRHNLNVVSVGNGLVMGWLRFSEAGRRFDCLKKPNSAQFIPVQVEEVTDIATAADYILVVEKESVFQRLANDRFCSRNRCIVITGRGYPDVPTRRFLRLLVDVLALPAFCLVDCDPYGFDILTTYRFGSMQMAYDAKNLRIPQLQWIGAFASDSEKYDLPEQCLIPLTSKDKRRTEALLQRCYLRREVPHWRLELDSMLQRGVKFEIEALSVHNISFLSDHYLPSKIESELTTGKLIGDYQSIHSTNMGLVWNGNGMS</sequence>
<dbReference type="EC" id="5.6.2.2" evidence="5"/>
<dbReference type="EnsemblPlants" id="MELO3C024924.2.1">
    <property type="protein sequence ID" value="MELO3C024924.2.1"/>
    <property type="gene ID" value="MELO3C024924.2"/>
</dbReference>
<dbReference type="GO" id="GO:0005524">
    <property type="term" value="F:ATP binding"/>
    <property type="evidence" value="ECO:0007669"/>
    <property type="project" value="InterPro"/>
</dbReference>
<evidence type="ECO:0000313" key="15">
    <source>
        <dbReference type="EnsemblPlants" id="MELO3C024924.2.1"/>
    </source>
</evidence>
<dbReference type="Pfam" id="PF04406">
    <property type="entry name" value="TP6A_N"/>
    <property type="match status" value="1"/>
</dbReference>
<dbReference type="GO" id="GO:0000228">
    <property type="term" value="C:nuclear chromosome"/>
    <property type="evidence" value="ECO:0007669"/>
    <property type="project" value="TreeGrafter"/>
</dbReference>
<dbReference type="Proteomes" id="UP001652600">
    <property type="component" value="Chromosome 1"/>
</dbReference>
<dbReference type="GO" id="GO:0003677">
    <property type="term" value="F:DNA binding"/>
    <property type="evidence" value="ECO:0007669"/>
    <property type="project" value="UniProtKB-UniRule"/>
</dbReference>
<keyword evidence="6" id="KW-0479">Metal-binding</keyword>
<dbReference type="PANTHER" id="PTHR10848">
    <property type="entry name" value="MEIOTIC RECOMBINATION PROTEIN SPO11"/>
    <property type="match status" value="1"/>
</dbReference>
<evidence type="ECO:0000256" key="3">
    <source>
        <dbReference type="ARBA" id="ARBA00004123"/>
    </source>
</evidence>
<keyword evidence="7" id="KW-0460">Magnesium</keyword>
<dbReference type="OrthoDB" id="5377392at2759"/>
<comment type="similarity">
    <text evidence="4 12">Belongs to the TOP6A family.</text>
</comment>
<keyword evidence="11" id="KW-0539">Nucleus</keyword>
<dbReference type="Gene3D" id="1.10.10.10">
    <property type="entry name" value="Winged helix-like DNA-binding domain superfamily/Winged helix DNA-binding domain"/>
    <property type="match status" value="1"/>
</dbReference>
<dbReference type="InterPro" id="IPR036388">
    <property type="entry name" value="WH-like_DNA-bd_sf"/>
</dbReference>
<dbReference type="GO" id="GO:0000724">
    <property type="term" value="P:double-strand break repair via homologous recombination"/>
    <property type="evidence" value="ECO:0007669"/>
    <property type="project" value="EnsemblPlants"/>
</dbReference>
<evidence type="ECO:0000256" key="6">
    <source>
        <dbReference type="ARBA" id="ARBA00022723"/>
    </source>
</evidence>
<protein>
    <recommendedName>
        <fullName evidence="5">DNA topoisomerase (ATP-hydrolyzing)</fullName>
        <ecNumber evidence="5">5.6.2.2</ecNumber>
    </recommendedName>
</protein>
<dbReference type="GO" id="GO:0000706">
    <property type="term" value="P:meiotic DNA double-strand break processing"/>
    <property type="evidence" value="ECO:0007669"/>
    <property type="project" value="TreeGrafter"/>
</dbReference>
<accession>A0A1S3CJR6</accession>
<dbReference type="SUPFAM" id="SSF56726">
    <property type="entry name" value="DNA topoisomerase IV, alpha subunit"/>
    <property type="match status" value="1"/>
</dbReference>
<dbReference type="AlphaFoldDB" id="A0A1S3CJR6"/>
<evidence type="ECO:0000256" key="2">
    <source>
        <dbReference type="ARBA" id="ARBA00001946"/>
    </source>
</evidence>
<dbReference type="InterPro" id="IPR036078">
    <property type="entry name" value="Spo11/TopoVI_A_sf"/>
</dbReference>
<dbReference type="InterPro" id="IPR034136">
    <property type="entry name" value="TOPRIM_Topo6A/Spo11"/>
</dbReference>
<dbReference type="PRINTS" id="PR01551">
    <property type="entry name" value="SPO11HOMOLOG"/>
</dbReference>
<dbReference type="InterPro" id="IPR002815">
    <property type="entry name" value="Spo11/TopoVI_A"/>
</dbReference>
<proteinExistence type="inferred from homology"/>
<dbReference type="GO" id="GO:0042138">
    <property type="term" value="P:meiotic DNA double-strand break formation"/>
    <property type="evidence" value="ECO:0007669"/>
    <property type="project" value="InterPro"/>
</dbReference>
<evidence type="ECO:0000313" key="16">
    <source>
        <dbReference type="Proteomes" id="UP001652600"/>
    </source>
</evidence>
<dbReference type="Pfam" id="PF21180">
    <property type="entry name" value="TOP6A-Spo11_Toprim"/>
    <property type="match status" value="1"/>
</dbReference>
<dbReference type="FunFam" id="3.40.1360.10:FF:000003">
    <property type="entry name" value="DNA topoisomerase 6 subunit A"/>
    <property type="match status" value="1"/>
</dbReference>
<evidence type="ECO:0000256" key="8">
    <source>
        <dbReference type="ARBA" id="ARBA00023029"/>
    </source>
</evidence>
<dbReference type="CDD" id="cd00223">
    <property type="entry name" value="TOPRIM_TopoIIB_SPO"/>
    <property type="match status" value="1"/>
</dbReference>
<keyword evidence="10 12" id="KW-0413">Isomerase</keyword>
<evidence type="ECO:0000256" key="10">
    <source>
        <dbReference type="ARBA" id="ARBA00023235"/>
    </source>
</evidence>
<dbReference type="Gramene" id="MELO3C024924.2.1">
    <property type="protein sequence ID" value="MELO3C024924.2.1"/>
    <property type="gene ID" value="MELO3C024924.2"/>
</dbReference>
<dbReference type="GeneID" id="103501238"/>
<dbReference type="SMR" id="A0A1S3CJR6"/>
<dbReference type="PANTHER" id="PTHR10848:SF3">
    <property type="entry name" value="MEIOTIC RECOMBINATION PROTEIN SPO11-1"/>
    <property type="match status" value="1"/>
</dbReference>
<organism evidence="16 17">
    <name type="scientific">Cucumis melo</name>
    <name type="common">Muskmelon</name>
    <dbReference type="NCBI Taxonomy" id="3656"/>
    <lineage>
        <taxon>Eukaryota</taxon>
        <taxon>Viridiplantae</taxon>
        <taxon>Streptophyta</taxon>
        <taxon>Embryophyta</taxon>
        <taxon>Tracheophyta</taxon>
        <taxon>Spermatophyta</taxon>
        <taxon>Magnoliopsida</taxon>
        <taxon>eudicotyledons</taxon>
        <taxon>Gunneridae</taxon>
        <taxon>Pentapetalae</taxon>
        <taxon>rosids</taxon>
        <taxon>fabids</taxon>
        <taxon>Cucurbitales</taxon>
        <taxon>Cucurbitaceae</taxon>
        <taxon>Benincaseae</taxon>
        <taxon>Cucumis</taxon>
    </lineage>
</organism>
<dbReference type="GO" id="GO:0007131">
    <property type="term" value="P:reciprocal meiotic recombination"/>
    <property type="evidence" value="ECO:0007669"/>
    <property type="project" value="EnsemblPlants"/>
</dbReference>
<evidence type="ECO:0000256" key="9">
    <source>
        <dbReference type="ARBA" id="ARBA00023125"/>
    </source>
</evidence>
<feature type="active site" description="O-(5'-phospho-DNA)-tyrosine intermediate" evidence="12">
    <location>
        <position position="103"/>
    </location>
</feature>
<evidence type="ECO:0000256" key="12">
    <source>
        <dbReference type="PROSITE-ProRule" id="PRU01385"/>
    </source>
</evidence>
<dbReference type="InterPro" id="IPR013049">
    <property type="entry name" value="Spo11/TopoVI_A_N"/>
</dbReference>
<dbReference type="InterPro" id="IPR013048">
    <property type="entry name" value="Meiotic_Spo11"/>
</dbReference>
<name>A0A1S3CJR6_CUCME</name>
<keyword evidence="16" id="KW-1185">Reference proteome</keyword>
<dbReference type="GO" id="GO:0003918">
    <property type="term" value="F:DNA topoisomerase type II (double strand cut, ATP-hydrolyzing) activity"/>
    <property type="evidence" value="ECO:0007669"/>
    <property type="project" value="UniProtKB-UniRule"/>
</dbReference>
<evidence type="ECO:0000256" key="1">
    <source>
        <dbReference type="ARBA" id="ARBA00000185"/>
    </source>
</evidence>
<keyword evidence="8 12" id="KW-0799">Topoisomerase</keyword>
<evidence type="ECO:0000256" key="11">
    <source>
        <dbReference type="ARBA" id="ARBA00023242"/>
    </source>
</evidence>
<reference evidence="17" key="2">
    <citation type="submission" date="2025-04" db="UniProtKB">
        <authorList>
            <consortium name="RefSeq"/>
        </authorList>
    </citation>
    <scope>IDENTIFICATION</scope>
</reference>
<evidence type="ECO:0000256" key="5">
    <source>
        <dbReference type="ARBA" id="ARBA00012895"/>
    </source>
</evidence>
<evidence type="ECO:0000259" key="13">
    <source>
        <dbReference type="Pfam" id="PF04406"/>
    </source>
</evidence>
<evidence type="ECO:0000256" key="7">
    <source>
        <dbReference type="ARBA" id="ARBA00022842"/>
    </source>
</evidence>
<dbReference type="KEGG" id="cmo:103501238"/>
<dbReference type="PRINTS" id="PR01550">
    <property type="entry name" value="TOP6AFAMILY"/>
</dbReference>
<dbReference type="eggNOG" id="KOG2795">
    <property type="taxonomic scope" value="Eukaryota"/>
</dbReference>
<keyword evidence="9 12" id="KW-0238">DNA-binding</keyword>
<comment type="subcellular location">
    <subcellularLocation>
        <location evidence="3">Nucleus</location>
    </subcellularLocation>
</comment>
<dbReference type="InParanoid" id="A0A1S3CJR6"/>
<gene>
    <name evidence="17" type="primary">LOC103501238</name>
    <name evidence="15" type="synonym">103501238</name>
</gene>
<reference evidence="15" key="1">
    <citation type="submission" date="2023-03" db="UniProtKB">
        <authorList>
            <consortium name="EnsemblPlants"/>
        </authorList>
    </citation>
    <scope>IDENTIFICATION</scope>
</reference>
<feature type="domain" description="Spo11/DNA topoisomerase VI subunit A N-terminal" evidence="13">
    <location>
        <begin position="74"/>
        <end position="135"/>
    </location>
</feature>
<dbReference type="PROSITE" id="PS52041">
    <property type="entry name" value="TOPO_IIB"/>
    <property type="match status" value="1"/>
</dbReference>
<reference evidence="16" key="3">
    <citation type="submission" date="2025-05" db="UniProtKB">
        <authorList>
            <consortium name="RefSeq"/>
        </authorList>
    </citation>
    <scope>NUCLEOTIDE SEQUENCE [LARGE SCALE GENOMIC DNA]</scope>
</reference>
<comment type="cofactor">
    <cofactor evidence="2">
        <name>Mg(2+)</name>
        <dbReference type="ChEBI" id="CHEBI:18420"/>
    </cofactor>
</comment>
<evidence type="ECO:0000256" key="4">
    <source>
        <dbReference type="ARBA" id="ARBA00006559"/>
    </source>
</evidence>
<dbReference type="Gene3D" id="3.40.1360.10">
    <property type="match status" value="1"/>
</dbReference>
<evidence type="ECO:0000259" key="14">
    <source>
        <dbReference type="Pfam" id="PF21180"/>
    </source>
</evidence>
<evidence type="ECO:0000313" key="17">
    <source>
        <dbReference type="RefSeq" id="XP_008462989.1"/>
    </source>
</evidence>
<feature type="domain" description="Topoisomerase 6 subunit A/Spo11 TOPRIM" evidence="14">
    <location>
        <begin position="184"/>
        <end position="355"/>
    </location>
</feature>
<comment type="catalytic activity">
    <reaction evidence="1 12">
        <text>ATP-dependent breakage, passage and rejoining of double-stranded DNA.</text>
        <dbReference type="EC" id="5.6.2.2"/>
    </reaction>
</comment>
<dbReference type="GO" id="GO:0046872">
    <property type="term" value="F:metal ion binding"/>
    <property type="evidence" value="ECO:0007669"/>
    <property type="project" value="UniProtKB-KW"/>
</dbReference>